<dbReference type="EMBL" id="JASCIS010000040">
    <property type="protein sequence ID" value="MDI3422674.1"/>
    <property type="molecule type" value="Genomic_DNA"/>
</dbReference>
<evidence type="ECO:0000313" key="5">
    <source>
        <dbReference type="Proteomes" id="UP001237105"/>
    </source>
</evidence>
<dbReference type="Gene3D" id="3.30.70.2650">
    <property type="match status" value="1"/>
</dbReference>
<dbReference type="Pfam" id="PF07848">
    <property type="entry name" value="PaaX"/>
    <property type="match status" value="1"/>
</dbReference>
<name>A0ABT6T483_9ACTN</name>
<dbReference type="InterPro" id="IPR011965">
    <property type="entry name" value="PaaX_trns_reg"/>
</dbReference>
<dbReference type="InterPro" id="IPR048846">
    <property type="entry name" value="PaaX-like_central"/>
</dbReference>
<dbReference type="Pfam" id="PF20803">
    <property type="entry name" value="PaaX_M"/>
    <property type="match status" value="1"/>
</dbReference>
<organism evidence="4 5">
    <name type="scientific">Streptomyces luteolus</name>
    <dbReference type="NCBI Taxonomy" id="3043615"/>
    <lineage>
        <taxon>Bacteria</taxon>
        <taxon>Bacillati</taxon>
        <taxon>Actinomycetota</taxon>
        <taxon>Actinomycetes</taxon>
        <taxon>Kitasatosporales</taxon>
        <taxon>Streptomycetaceae</taxon>
        <taxon>Streptomyces</taxon>
    </lineage>
</organism>
<feature type="domain" description="Transcriptional repressor PaaX-like N-terminal" evidence="1">
    <location>
        <begin position="23"/>
        <end position="86"/>
    </location>
</feature>
<sequence>MARVRDSEGEDWGPAGNVPPRQSIVTIYGLYGGASGNWMSVASLVHLIGDLGIDEAAVRSAVSRLKRGGMLESKSRGRAAGYCLSEGAEAMLRNGRERIFQARRATLDEGWVLVVFSVPESDRAKRHTLRTELTRLGFGSVSSGVWIAPGHVHDEVEAMLARLHLRSYTDIFRSDYLSVAPDLADKVRTWWDTESLQALYVRFLATHRPVVERLERGETLSDAEAFAAHVRVLTDWRRLVYLDPGVARELLPVKWSGTEASEVFDELHARLAGPARRHVARVRSR</sequence>
<dbReference type="Gene3D" id="1.20.58.1460">
    <property type="match status" value="1"/>
</dbReference>
<evidence type="ECO:0000259" key="1">
    <source>
        <dbReference type="Pfam" id="PF07848"/>
    </source>
</evidence>
<keyword evidence="5" id="KW-1185">Reference proteome</keyword>
<comment type="caution">
    <text evidence="4">The sequence shown here is derived from an EMBL/GenBank/DDBJ whole genome shotgun (WGS) entry which is preliminary data.</text>
</comment>
<dbReference type="Pfam" id="PF08223">
    <property type="entry name" value="PaaX_C"/>
    <property type="match status" value="1"/>
</dbReference>
<dbReference type="InterPro" id="IPR036388">
    <property type="entry name" value="WH-like_DNA-bd_sf"/>
</dbReference>
<evidence type="ECO:0000313" key="4">
    <source>
        <dbReference type="EMBL" id="MDI3422674.1"/>
    </source>
</evidence>
<dbReference type="PIRSF" id="PIRSF020623">
    <property type="entry name" value="PaaX"/>
    <property type="match status" value="1"/>
</dbReference>
<evidence type="ECO:0000259" key="3">
    <source>
        <dbReference type="Pfam" id="PF20803"/>
    </source>
</evidence>
<dbReference type="InterPro" id="IPR012906">
    <property type="entry name" value="PaaX-like_N"/>
</dbReference>
<dbReference type="PANTHER" id="PTHR30319:SF1">
    <property type="entry name" value="TRANSCRIPTIONAL REPRESSOR PAAX"/>
    <property type="match status" value="1"/>
</dbReference>
<dbReference type="Gene3D" id="1.10.10.10">
    <property type="entry name" value="Winged helix-like DNA-binding domain superfamily/Winged helix DNA-binding domain"/>
    <property type="match status" value="1"/>
</dbReference>
<protein>
    <submittedName>
        <fullName evidence="4">PaaX family transcriptional regulator C-terminal domain-containing protein</fullName>
    </submittedName>
</protein>
<evidence type="ECO:0000259" key="2">
    <source>
        <dbReference type="Pfam" id="PF08223"/>
    </source>
</evidence>
<dbReference type="PANTHER" id="PTHR30319">
    <property type="entry name" value="PHENYLACETIC ACID REGULATOR-RELATED TRANSCRIPTIONAL REPRESSOR"/>
    <property type="match status" value="1"/>
</dbReference>
<reference evidence="4 5" key="1">
    <citation type="submission" date="2023-05" db="EMBL/GenBank/DDBJ databases">
        <title>Draft genome sequence of Streptomyces sp. B-S-A12 isolated from a cave soil in Thailand.</title>
        <authorList>
            <person name="Chamroensaksri N."/>
            <person name="Muangham S."/>
        </authorList>
    </citation>
    <scope>NUCLEOTIDE SEQUENCE [LARGE SCALE GENOMIC DNA]</scope>
    <source>
        <strain evidence="4 5">B-S-A12</strain>
    </source>
</reference>
<gene>
    <name evidence="4" type="ORF">QIT00_29730</name>
</gene>
<proteinExistence type="predicted"/>
<feature type="domain" description="Transcriptional repressor PaaX-like C-terminal" evidence="2">
    <location>
        <begin position="191"/>
        <end position="280"/>
    </location>
</feature>
<dbReference type="Proteomes" id="UP001237105">
    <property type="component" value="Unassembled WGS sequence"/>
</dbReference>
<accession>A0ABT6T483</accession>
<feature type="domain" description="Transcriptional repressor PaaX-like central Cas2-like" evidence="3">
    <location>
        <begin position="105"/>
        <end position="179"/>
    </location>
</feature>
<dbReference type="InterPro" id="IPR013225">
    <property type="entry name" value="PaaX_C"/>
</dbReference>